<dbReference type="SMART" id="SM00347">
    <property type="entry name" value="HTH_MARR"/>
    <property type="match status" value="1"/>
</dbReference>
<dbReference type="AlphaFoldDB" id="A0A644T8G8"/>
<comment type="caution">
    <text evidence="5">The sequence shown here is derived from an EMBL/GenBank/DDBJ whole genome shotgun (WGS) entry which is preliminary data.</text>
</comment>
<dbReference type="SUPFAM" id="SSF46785">
    <property type="entry name" value="Winged helix' DNA-binding domain"/>
    <property type="match status" value="1"/>
</dbReference>
<organism evidence="5">
    <name type="scientific">bioreactor metagenome</name>
    <dbReference type="NCBI Taxonomy" id="1076179"/>
    <lineage>
        <taxon>unclassified sequences</taxon>
        <taxon>metagenomes</taxon>
        <taxon>ecological metagenomes</taxon>
    </lineage>
</organism>
<evidence type="ECO:0000256" key="2">
    <source>
        <dbReference type="ARBA" id="ARBA00023125"/>
    </source>
</evidence>
<evidence type="ECO:0000256" key="3">
    <source>
        <dbReference type="ARBA" id="ARBA00023163"/>
    </source>
</evidence>
<keyword evidence="3" id="KW-0804">Transcription</keyword>
<evidence type="ECO:0000259" key="4">
    <source>
        <dbReference type="PROSITE" id="PS50995"/>
    </source>
</evidence>
<dbReference type="PANTHER" id="PTHR42756">
    <property type="entry name" value="TRANSCRIPTIONAL REGULATOR, MARR"/>
    <property type="match status" value="1"/>
</dbReference>
<protein>
    <recommendedName>
        <fullName evidence="4">HTH marR-type domain-containing protein</fullName>
    </recommendedName>
</protein>
<dbReference type="GO" id="GO:0003700">
    <property type="term" value="F:DNA-binding transcription factor activity"/>
    <property type="evidence" value="ECO:0007669"/>
    <property type="project" value="InterPro"/>
</dbReference>
<dbReference type="PROSITE" id="PS50995">
    <property type="entry name" value="HTH_MARR_2"/>
    <property type="match status" value="1"/>
</dbReference>
<keyword evidence="1" id="KW-0805">Transcription regulation</keyword>
<evidence type="ECO:0000256" key="1">
    <source>
        <dbReference type="ARBA" id="ARBA00023015"/>
    </source>
</evidence>
<dbReference type="EMBL" id="VSSQ01000019">
    <property type="protein sequence ID" value="MPL62777.1"/>
    <property type="molecule type" value="Genomic_DNA"/>
</dbReference>
<keyword evidence="2" id="KW-0238">DNA-binding</keyword>
<dbReference type="GO" id="GO:0003677">
    <property type="term" value="F:DNA binding"/>
    <property type="evidence" value="ECO:0007669"/>
    <property type="project" value="UniProtKB-KW"/>
</dbReference>
<accession>A0A644T8G8</accession>
<feature type="domain" description="HTH marR-type" evidence="4">
    <location>
        <begin position="6"/>
        <end position="137"/>
    </location>
</feature>
<gene>
    <name evidence="5" type="ORF">SDC9_08397</name>
</gene>
<dbReference type="InterPro" id="IPR036390">
    <property type="entry name" value="WH_DNA-bd_sf"/>
</dbReference>
<dbReference type="Gene3D" id="1.10.10.10">
    <property type="entry name" value="Winged helix-like DNA-binding domain superfamily/Winged helix DNA-binding domain"/>
    <property type="match status" value="1"/>
</dbReference>
<dbReference type="Pfam" id="PF01047">
    <property type="entry name" value="MarR"/>
    <property type="match status" value="1"/>
</dbReference>
<evidence type="ECO:0000313" key="5">
    <source>
        <dbReference type="EMBL" id="MPL62777.1"/>
    </source>
</evidence>
<reference evidence="5" key="1">
    <citation type="submission" date="2019-08" db="EMBL/GenBank/DDBJ databases">
        <authorList>
            <person name="Kucharzyk K."/>
            <person name="Murdoch R.W."/>
            <person name="Higgins S."/>
            <person name="Loffler F."/>
        </authorList>
    </citation>
    <scope>NUCLEOTIDE SEQUENCE</scope>
</reference>
<dbReference type="InterPro" id="IPR036388">
    <property type="entry name" value="WH-like_DNA-bd_sf"/>
</dbReference>
<dbReference type="PANTHER" id="PTHR42756:SF1">
    <property type="entry name" value="TRANSCRIPTIONAL REPRESSOR OF EMRAB OPERON"/>
    <property type="match status" value="1"/>
</dbReference>
<sequence length="145" mass="17071">MKDRKMNELTDNILMLPAFYQKVVSSKNRKFKSPIYYQIICILEREGNLPMSVIGDKLFLSRPNMTWNIDKLVNDGIVQRIADEKDRRVIKISLTPKGRDFMKKSRIQVNKDIKMNLSSLSDEEFKDLYNGVKIIKKILFKIRQS</sequence>
<dbReference type="InterPro" id="IPR000835">
    <property type="entry name" value="HTH_MarR-typ"/>
</dbReference>
<proteinExistence type="predicted"/>
<name>A0A644T8G8_9ZZZZ</name>